<dbReference type="AlphaFoldDB" id="Q0EX13"/>
<dbReference type="SMART" id="SM00448">
    <property type="entry name" value="REC"/>
    <property type="match status" value="1"/>
</dbReference>
<dbReference type="OrthoDB" id="5291659at2"/>
<feature type="domain" description="Response regulatory" evidence="3">
    <location>
        <begin position="3"/>
        <end position="121"/>
    </location>
</feature>
<keyword evidence="1 2" id="KW-0597">Phosphoprotein</keyword>
<dbReference type="Proteomes" id="UP000005297">
    <property type="component" value="Unassembled WGS sequence"/>
</dbReference>
<dbReference type="Gene3D" id="3.40.50.2300">
    <property type="match status" value="1"/>
</dbReference>
<proteinExistence type="predicted"/>
<comment type="caution">
    <text evidence="4">The sequence shown here is derived from an EMBL/GenBank/DDBJ whole genome shotgun (WGS) entry which is preliminary data.</text>
</comment>
<reference evidence="4 5" key="1">
    <citation type="submission" date="2006-09" db="EMBL/GenBank/DDBJ databases">
        <authorList>
            <person name="Emerson D."/>
            <person name="Ferriera S."/>
            <person name="Johnson J."/>
            <person name="Kravitz S."/>
            <person name="Halpern A."/>
            <person name="Remington K."/>
            <person name="Beeson K."/>
            <person name="Tran B."/>
            <person name="Rogers Y.-H."/>
            <person name="Friedman R."/>
            <person name="Venter J.C."/>
        </authorList>
    </citation>
    <scope>NUCLEOTIDE SEQUENCE [LARGE SCALE GENOMIC DNA]</scope>
    <source>
        <strain evidence="4 5">PV-1</strain>
    </source>
</reference>
<dbReference type="PANTHER" id="PTHR44591:SF23">
    <property type="entry name" value="CHEY SUBFAMILY"/>
    <property type="match status" value="1"/>
</dbReference>
<dbReference type="STRING" id="314344.AL013_08910"/>
<gene>
    <name evidence="4" type="ORF">SPV1_12842</name>
</gene>
<sequence>MARILIIDDEALFRKMLRQMLEMAGYEVLEAANGEHGIAMFTAQPTDLVITDIFMPEKEGISTIQDLRRDYPNLKIMAVTGGGYKRRGFEYLQFADKVGADCVLRKPFERQELLDAVQQLLTPGAH</sequence>
<dbReference type="Pfam" id="PF00072">
    <property type="entry name" value="Response_reg"/>
    <property type="match status" value="1"/>
</dbReference>
<accession>Q0EX13</accession>
<dbReference type="PROSITE" id="PS50110">
    <property type="entry name" value="RESPONSE_REGULATORY"/>
    <property type="match status" value="1"/>
</dbReference>
<keyword evidence="5" id="KW-1185">Reference proteome</keyword>
<dbReference type="InterPro" id="IPR011006">
    <property type="entry name" value="CheY-like_superfamily"/>
</dbReference>
<dbReference type="HOGENOM" id="CLU_000445_69_8_0"/>
<evidence type="ECO:0000256" key="1">
    <source>
        <dbReference type="ARBA" id="ARBA00022553"/>
    </source>
</evidence>
<evidence type="ECO:0000259" key="3">
    <source>
        <dbReference type="PROSITE" id="PS50110"/>
    </source>
</evidence>
<dbReference type="InterPro" id="IPR050595">
    <property type="entry name" value="Bact_response_regulator"/>
</dbReference>
<protein>
    <submittedName>
        <fullName evidence="4">Response regulator</fullName>
    </submittedName>
</protein>
<evidence type="ECO:0000313" key="4">
    <source>
        <dbReference type="EMBL" id="EAU53861.1"/>
    </source>
</evidence>
<dbReference type="EMBL" id="AATS01000016">
    <property type="protein sequence ID" value="EAU53861.1"/>
    <property type="molecule type" value="Genomic_DNA"/>
</dbReference>
<evidence type="ECO:0000313" key="5">
    <source>
        <dbReference type="Proteomes" id="UP000005297"/>
    </source>
</evidence>
<dbReference type="GO" id="GO:0000160">
    <property type="term" value="P:phosphorelay signal transduction system"/>
    <property type="evidence" value="ECO:0007669"/>
    <property type="project" value="InterPro"/>
</dbReference>
<organism evidence="4 5">
    <name type="scientific">Mariprofundus ferrooxydans PV-1</name>
    <dbReference type="NCBI Taxonomy" id="314345"/>
    <lineage>
        <taxon>Bacteria</taxon>
        <taxon>Pseudomonadati</taxon>
        <taxon>Pseudomonadota</taxon>
        <taxon>Candidatius Mariprofundia</taxon>
        <taxon>Mariprofundales</taxon>
        <taxon>Mariprofundaceae</taxon>
        <taxon>Mariprofundus</taxon>
    </lineage>
</organism>
<dbReference type="eggNOG" id="COG2204">
    <property type="taxonomic scope" value="Bacteria"/>
</dbReference>
<name>Q0EX13_9PROT</name>
<feature type="modified residue" description="4-aspartylphosphate" evidence="2">
    <location>
        <position position="52"/>
    </location>
</feature>
<dbReference type="InterPro" id="IPR001789">
    <property type="entry name" value="Sig_transdc_resp-reg_receiver"/>
</dbReference>
<dbReference type="SUPFAM" id="SSF52172">
    <property type="entry name" value="CheY-like"/>
    <property type="match status" value="1"/>
</dbReference>
<dbReference type="InParanoid" id="Q0EX13"/>
<evidence type="ECO:0000256" key="2">
    <source>
        <dbReference type="PROSITE-ProRule" id="PRU00169"/>
    </source>
</evidence>
<dbReference type="RefSeq" id="WP_009850035.1">
    <property type="nucleotide sequence ID" value="NZ_DS022294.1"/>
</dbReference>
<dbReference type="PANTHER" id="PTHR44591">
    <property type="entry name" value="STRESS RESPONSE REGULATOR PROTEIN 1"/>
    <property type="match status" value="1"/>
</dbReference>